<dbReference type="AlphaFoldDB" id="A0A5K1I9A2"/>
<dbReference type="EMBL" id="CABVOU010000041">
    <property type="protein sequence ID" value="VVZ96823.1"/>
    <property type="molecule type" value="Genomic_DNA"/>
</dbReference>
<reference evidence="1 2" key="1">
    <citation type="submission" date="2019-09" db="EMBL/GenBank/DDBJ databases">
        <authorList>
            <person name="Criscuolo A."/>
        </authorList>
    </citation>
    <scope>NUCLEOTIDE SEQUENCE [LARGE SCALE GENOMIC DNA]</scope>
    <source>
        <strain evidence="2">3(2)</strain>
    </source>
</reference>
<sequence>MNQQTDLSALKEKLNKLREYFSEYLSAAELASNLPTTHSPEEIHSALLLAGMQSRDKQGKYFLTDSGKSWGAYDSTTQESVWEKDVIGIIYPFLQISDAIKNGWLDYGMESMIEMLATYEADDKAKLSLWKDLNSIIDI</sequence>
<accession>A0A5K1I9A2</accession>
<dbReference type="Proteomes" id="UP000326725">
    <property type="component" value="Unassembled WGS sequence"/>
</dbReference>
<evidence type="ECO:0000313" key="1">
    <source>
        <dbReference type="EMBL" id="VVZ96823.1"/>
    </source>
</evidence>
<gene>
    <name evidence="1" type="ORF">HALO32_02930</name>
</gene>
<protein>
    <submittedName>
        <fullName evidence="1">Uncharacterized protein</fullName>
    </submittedName>
</protein>
<name>A0A5K1I9A2_9GAMM</name>
<proteinExistence type="predicted"/>
<organism evidence="1 2">
    <name type="scientific">Halomonas lysinitropha</name>
    <dbReference type="NCBI Taxonomy" id="2607506"/>
    <lineage>
        <taxon>Bacteria</taxon>
        <taxon>Pseudomonadati</taxon>
        <taxon>Pseudomonadota</taxon>
        <taxon>Gammaproteobacteria</taxon>
        <taxon>Oceanospirillales</taxon>
        <taxon>Halomonadaceae</taxon>
        <taxon>Halomonas</taxon>
    </lineage>
</organism>
<dbReference type="RefSeq" id="WP_151444640.1">
    <property type="nucleotide sequence ID" value="NZ_CABVOU010000041.1"/>
</dbReference>
<evidence type="ECO:0000313" key="2">
    <source>
        <dbReference type="Proteomes" id="UP000326725"/>
    </source>
</evidence>
<keyword evidence="2" id="KW-1185">Reference proteome</keyword>